<dbReference type="PANTHER" id="PTHR30570">
    <property type="entry name" value="PERIPLASMIC PHOSPHATE BINDING COMPONENT OF PHOSPHATE ABC TRANSPORTER"/>
    <property type="match status" value="1"/>
</dbReference>
<accession>A0A7K1SRV3</accession>
<keyword evidence="5" id="KW-1185">Reference proteome</keyword>
<dbReference type="Gene3D" id="3.40.190.10">
    <property type="entry name" value="Periplasmic binding protein-like II"/>
    <property type="match status" value="2"/>
</dbReference>
<evidence type="ECO:0000313" key="5">
    <source>
        <dbReference type="Proteomes" id="UP000462014"/>
    </source>
</evidence>
<dbReference type="RefSeq" id="WP_157562941.1">
    <property type="nucleotide sequence ID" value="NZ_WPIK01000001.1"/>
</dbReference>
<feature type="chain" id="PRO_5029741997" description="PBP domain-containing protein" evidence="2">
    <location>
        <begin position="28"/>
        <end position="306"/>
    </location>
</feature>
<name>A0A7K1SRV3_9SPHI</name>
<dbReference type="InterPro" id="IPR050811">
    <property type="entry name" value="Phosphate_ABC_transporter"/>
</dbReference>
<reference evidence="4 5" key="1">
    <citation type="submission" date="2019-12" db="EMBL/GenBank/DDBJ databases">
        <title>Mucilaginibacter sp. HMF7410 genome sequencing and assembly.</title>
        <authorList>
            <person name="Kang H."/>
            <person name="Cha I."/>
            <person name="Kim H."/>
            <person name="Joh K."/>
        </authorList>
    </citation>
    <scope>NUCLEOTIDE SEQUENCE [LARGE SCALE GENOMIC DNA]</scope>
    <source>
        <strain evidence="4 5">HMF7410</strain>
    </source>
</reference>
<organism evidence="4 5">
    <name type="scientific">Mucilaginibacter arboris</name>
    <dbReference type="NCBI Taxonomy" id="2682090"/>
    <lineage>
        <taxon>Bacteria</taxon>
        <taxon>Pseudomonadati</taxon>
        <taxon>Bacteroidota</taxon>
        <taxon>Sphingobacteriia</taxon>
        <taxon>Sphingobacteriales</taxon>
        <taxon>Sphingobacteriaceae</taxon>
        <taxon>Mucilaginibacter</taxon>
    </lineage>
</organism>
<feature type="domain" description="PBP" evidence="3">
    <location>
        <begin position="45"/>
        <end position="279"/>
    </location>
</feature>
<feature type="signal peptide" evidence="2">
    <location>
        <begin position="1"/>
        <end position="27"/>
    </location>
</feature>
<dbReference type="EMBL" id="WPIK01000001">
    <property type="protein sequence ID" value="MVN20045.1"/>
    <property type="molecule type" value="Genomic_DNA"/>
</dbReference>
<dbReference type="SUPFAM" id="SSF53850">
    <property type="entry name" value="Periplasmic binding protein-like II"/>
    <property type="match status" value="1"/>
</dbReference>
<protein>
    <recommendedName>
        <fullName evidence="3">PBP domain-containing protein</fullName>
    </recommendedName>
</protein>
<dbReference type="Proteomes" id="UP000462014">
    <property type="component" value="Unassembled WGS sequence"/>
</dbReference>
<evidence type="ECO:0000313" key="4">
    <source>
        <dbReference type="EMBL" id="MVN20045.1"/>
    </source>
</evidence>
<comment type="caution">
    <text evidence="4">The sequence shown here is derived from an EMBL/GenBank/DDBJ whole genome shotgun (WGS) entry which is preliminary data.</text>
</comment>
<evidence type="ECO:0000259" key="3">
    <source>
        <dbReference type="Pfam" id="PF12849"/>
    </source>
</evidence>
<dbReference type="PROSITE" id="PS51257">
    <property type="entry name" value="PROKAR_LIPOPROTEIN"/>
    <property type="match status" value="1"/>
</dbReference>
<gene>
    <name evidence="4" type="ORF">GO621_00665</name>
</gene>
<dbReference type="Pfam" id="PF12849">
    <property type="entry name" value="PBP_like_2"/>
    <property type="match status" value="1"/>
</dbReference>
<evidence type="ECO:0000256" key="2">
    <source>
        <dbReference type="SAM" id="SignalP"/>
    </source>
</evidence>
<keyword evidence="1 2" id="KW-0732">Signal</keyword>
<dbReference type="InterPro" id="IPR024370">
    <property type="entry name" value="PBP_domain"/>
</dbReference>
<evidence type="ECO:0000256" key="1">
    <source>
        <dbReference type="ARBA" id="ARBA00022729"/>
    </source>
</evidence>
<proteinExistence type="predicted"/>
<sequence>MKSTRISFLTFALLLIIILASCNENNADNGSDQFTSGSYNFIFDDSLSPLLDQEIYVFKSIYADAKPNVIYQPENKILDLILNNKARFAVMGRTLRPDEVKILNNRNLPPKIGKVAVDAITVIVAKNSPDSLMLLSDIKNLFGKNTKGNKNLVFDNQNSSIISYFKNFSGISQLEQKNIFALKNSKEVIKYIAAHQNAIGFISYSWLTEPDADYENAVNNIKIVGIKDESSKDEPNSYFKPNQSTLALKQYPLRRSVYVIDCTGKVGLGTGFASFLQSERGQKIVLRSGLLPDSMPTREITIKKDL</sequence>
<dbReference type="AlphaFoldDB" id="A0A7K1SRV3"/>
<dbReference type="PANTHER" id="PTHR30570:SF1">
    <property type="entry name" value="PHOSPHATE-BINDING PROTEIN PSTS"/>
    <property type="match status" value="1"/>
</dbReference>